<dbReference type="PANTHER" id="PTHR10098">
    <property type="entry name" value="RAPSYN-RELATED"/>
    <property type="match status" value="1"/>
</dbReference>
<dbReference type="AlphaFoldDB" id="A0A9P1GC59"/>
<keyword evidence="2" id="KW-0067">ATP-binding</keyword>
<keyword evidence="3" id="KW-1185">Reference proteome</keyword>
<keyword evidence="2" id="KW-0347">Helicase</keyword>
<feature type="non-terminal residue" evidence="1">
    <location>
        <position position="1"/>
    </location>
</feature>
<dbReference type="SUPFAM" id="SSF48452">
    <property type="entry name" value="TPR-like"/>
    <property type="match status" value="3"/>
</dbReference>
<organism evidence="1">
    <name type="scientific">Cladocopium goreaui</name>
    <dbReference type="NCBI Taxonomy" id="2562237"/>
    <lineage>
        <taxon>Eukaryota</taxon>
        <taxon>Sar</taxon>
        <taxon>Alveolata</taxon>
        <taxon>Dinophyceae</taxon>
        <taxon>Suessiales</taxon>
        <taxon>Symbiodiniaceae</taxon>
        <taxon>Cladocopium</taxon>
    </lineage>
</organism>
<dbReference type="EMBL" id="CAMXCT030003619">
    <property type="protein sequence ID" value="CAL4792708.1"/>
    <property type="molecule type" value="Genomic_DNA"/>
</dbReference>
<dbReference type="EMBL" id="CAMXCT010003619">
    <property type="protein sequence ID" value="CAI4005396.1"/>
    <property type="molecule type" value="Genomic_DNA"/>
</dbReference>
<dbReference type="OrthoDB" id="446600at2759"/>
<dbReference type="Proteomes" id="UP001152797">
    <property type="component" value="Unassembled WGS sequence"/>
</dbReference>
<dbReference type="EMBL" id="CAMXCT020003619">
    <property type="protein sequence ID" value="CAL1158771.1"/>
    <property type="molecule type" value="Genomic_DNA"/>
</dbReference>
<reference evidence="2 3" key="2">
    <citation type="submission" date="2024-05" db="EMBL/GenBank/DDBJ databases">
        <authorList>
            <person name="Chen Y."/>
            <person name="Shah S."/>
            <person name="Dougan E. K."/>
            <person name="Thang M."/>
            <person name="Chan C."/>
        </authorList>
    </citation>
    <scope>NUCLEOTIDE SEQUENCE [LARGE SCALE GENOMIC DNA]</scope>
</reference>
<evidence type="ECO:0000313" key="2">
    <source>
        <dbReference type="EMBL" id="CAL4792708.1"/>
    </source>
</evidence>
<reference evidence="1" key="1">
    <citation type="submission" date="2022-10" db="EMBL/GenBank/DDBJ databases">
        <authorList>
            <person name="Chen Y."/>
            <person name="Dougan E. K."/>
            <person name="Chan C."/>
            <person name="Rhodes N."/>
            <person name="Thang M."/>
        </authorList>
    </citation>
    <scope>NUCLEOTIDE SEQUENCE</scope>
</reference>
<dbReference type="Gene3D" id="1.25.40.10">
    <property type="entry name" value="Tetratricopeptide repeat domain"/>
    <property type="match status" value="3"/>
</dbReference>
<feature type="non-terminal residue" evidence="1">
    <location>
        <position position="665"/>
    </location>
</feature>
<protein>
    <submittedName>
        <fullName evidence="2">ATP-dependent DNA helicase</fullName>
    </submittedName>
</protein>
<comment type="caution">
    <text evidence="1">The sequence shown here is derived from an EMBL/GenBank/DDBJ whole genome shotgun (WGS) entry which is preliminary data.</text>
</comment>
<gene>
    <name evidence="1" type="ORF">C1SCF055_LOCUS31122</name>
</gene>
<proteinExistence type="predicted"/>
<keyword evidence="2" id="KW-0378">Hydrolase</keyword>
<sequence length="665" mass="72815">EAVERMKAKGPRPHVLALNLLAGVLSETSPRNARAVAQEALRLSQRLGDKDLEAQLWLRLSSIEAATLDRDDETLQALEKAMALWKQLPERSEAIACARYLSISVLLRMFDPKDSLKEASQVRAFFSEEKDAQREALSLVAVASVSFARNDVEDAKESLELARELFREVSDHRGEMLALTTLAEMSRSMGEISEEDALQCAMEALAEFRRRDNLRGQALVLSLLARTYVQIPDPETAVYVVRDALALFRELGDRKSEHALIRSIINNDLIPSSIEGSDVALKAAKVALAVCHQSEDKRGQAVMLKSTFRILLAREKPERALQAAEEALKMYRELEDQEGEAEMTMEAAKVLLQREEHRRALGAANCAAALYREVGDPRELFALQLAVDVHAARGDHAMVLETSQEVLEKCRSQQDPACEAALLQQICQVYLEQGGKENAEVVARTAKQAHVLAREAGDQHRETCALAALARAHLAASRNQEAVEVAKEAVRCAHESGDRPSQIVALQAFGDVSVKLGHPFDAIEAAKEAMDYARFEGLVVQEAAALGTLVDARLANAEPSEALRAAKEAHDRAKRLGNLRAEAAALSAVAKVCLHIKAPAEAIQALDGAQANYKKLKDRKKEAAVVHLAVKAQLLQGDAVNALRAAKEARGLARELRDRKAEAEA</sequence>
<evidence type="ECO:0000313" key="1">
    <source>
        <dbReference type="EMBL" id="CAI4005396.1"/>
    </source>
</evidence>
<accession>A0A9P1GC59</accession>
<dbReference type="GO" id="GO:0004386">
    <property type="term" value="F:helicase activity"/>
    <property type="evidence" value="ECO:0007669"/>
    <property type="project" value="UniProtKB-KW"/>
</dbReference>
<dbReference type="InterPro" id="IPR011990">
    <property type="entry name" value="TPR-like_helical_dom_sf"/>
</dbReference>
<name>A0A9P1GC59_9DINO</name>
<keyword evidence="2" id="KW-0547">Nucleotide-binding</keyword>
<evidence type="ECO:0000313" key="3">
    <source>
        <dbReference type="Proteomes" id="UP001152797"/>
    </source>
</evidence>